<accession>B4VHW8</accession>
<reference evidence="2 3" key="1">
    <citation type="submission" date="2008-07" db="EMBL/GenBank/DDBJ databases">
        <authorList>
            <person name="Tandeau de Marsac N."/>
            <person name="Ferriera S."/>
            <person name="Johnson J."/>
            <person name="Kravitz S."/>
            <person name="Beeson K."/>
            <person name="Sutton G."/>
            <person name="Rogers Y.-H."/>
            <person name="Friedman R."/>
            <person name="Frazier M."/>
            <person name="Venter J.C."/>
        </authorList>
    </citation>
    <scope>NUCLEOTIDE SEQUENCE [LARGE SCALE GENOMIC DNA]</scope>
    <source>
        <strain evidence="2 3">PCC 7420</strain>
    </source>
</reference>
<evidence type="ECO:0000313" key="2">
    <source>
        <dbReference type="EMBL" id="EDX78686.1"/>
    </source>
</evidence>
<dbReference type="AlphaFoldDB" id="B4VHW8"/>
<evidence type="ECO:0000256" key="1">
    <source>
        <dbReference type="SAM" id="MobiDB-lite"/>
    </source>
</evidence>
<dbReference type="HOGENOM" id="CLU_3249906_0_0_3"/>
<protein>
    <submittedName>
        <fullName evidence="2">Uncharacterized protein</fullName>
    </submittedName>
</protein>
<gene>
    <name evidence="2" type="ORF">MC7420_7339</name>
</gene>
<feature type="compositionally biased region" description="Basic residues" evidence="1">
    <location>
        <begin position="1"/>
        <end position="10"/>
    </location>
</feature>
<organism evidence="2 3">
    <name type="scientific">Coleofasciculus chthonoplastes PCC 7420</name>
    <dbReference type="NCBI Taxonomy" id="118168"/>
    <lineage>
        <taxon>Bacteria</taxon>
        <taxon>Bacillati</taxon>
        <taxon>Cyanobacteriota</taxon>
        <taxon>Cyanophyceae</taxon>
        <taxon>Coleofasciculales</taxon>
        <taxon>Coleofasciculaceae</taxon>
        <taxon>Coleofasciculus</taxon>
    </lineage>
</organism>
<evidence type="ECO:0000313" key="3">
    <source>
        <dbReference type="Proteomes" id="UP000003835"/>
    </source>
</evidence>
<dbReference type="EMBL" id="DS989841">
    <property type="protein sequence ID" value="EDX78686.1"/>
    <property type="molecule type" value="Genomic_DNA"/>
</dbReference>
<dbReference type="Proteomes" id="UP000003835">
    <property type="component" value="Unassembled WGS sequence"/>
</dbReference>
<sequence>MLPSALKKHQTPIPHPNQSSQIKISATPPSWVRRYLIEEITI</sequence>
<name>B4VHW8_9CYAN</name>
<proteinExistence type="predicted"/>
<feature type="region of interest" description="Disordered" evidence="1">
    <location>
        <begin position="1"/>
        <end position="24"/>
    </location>
</feature>
<keyword evidence="3" id="KW-1185">Reference proteome</keyword>